<dbReference type="PANTHER" id="PTHR11742:SF29">
    <property type="entry name" value="ALPHA-1,2-MANNOSIDASE"/>
    <property type="match status" value="1"/>
</dbReference>
<accession>A0A6A6ZUG7</accession>
<dbReference type="InterPro" id="IPR012341">
    <property type="entry name" value="6hp_glycosidase-like_sf"/>
</dbReference>
<dbReference type="EMBL" id="MU006230">
    <property type="protein sequence ID" value="KAF2824456.1"/>
    <property type="molecule type" value="Genomic_DNA"/>
</dbReference>
<dbReference type="GO" id="GO:0005975">
    <property type="term" value="P:carbohydrate metabolic process"/>
    <property type="evidence" value="ECO:0007669"/>
    <property type="project" value="InterPro"/>
</dbReference>
<comment type="pathway">
    <text evidence="2">Protein modification; protein glycosylation.</text>
</comment>
<evidence type="ECO:0000313" key="12">
    <source>
        <dbReference type="Proteomes" id="UP000799424"/>
    </source>
</evidence>
<dbReference type="PRINTS" id="PR00747">
    <property type="entry name" value="GLYHDRLASE47"/>
</dbReference>
<gene>
    <name evidence="11" type="ORF">CC86DRAFT_354531</name>
</gene>
<feature type="disulfide bond" evidence="8">
    <location>
        <begin position="416"/>
        <end position="445"/>
    </location>
</feature>
<keyword evidence="7" id="KW-0479">Metal-binding</keyword>
<dbReference type="AlphaFoldDB" id="A0A6A6ZUG7"/>
<dbReference type="PANTHER" id="PTHR11742">
    <property type="entry name" value="MANNOSYL-OLIGOSACCHARIDE ALPHA-1,2-MANNOSIDASE-RELATED"/>
    <property type="match status" value="1"/>
</dbReference>
<comment type="cofactor">
    <cofactor evidence="1 7">
        <name>Ca(2+)</name>
        <dbReference type="ChEBI" id="CHEBI:29108"/>
    </cofactor>
</comment>
<dbReference type="SUPFAM" id="SSF48225">
    <property type="entry name" value="Seven-hairpin glycosidases"/>
    <property type="match status" value="1"/>
</dbReference>
<reference evidence="11" key="1">
    <citation type="journal article" date="2020" name="Stud. Mycol.">
        <title>101 Dothideomycetes genomes: a test case for predicting lifestyles and emergence of pathogens.</title>
        <authorList>
            <person name="Haridas S."/>
            <person name="Albert R."/>
            <person name="Binder M."/>
            <person name="Bloem J."/>
            <person name="Labutti K."/>
            <person name="Salamov A."/>
            <person name="Andreopoulos B."/>
            <person name="Baker S."/>
            <person name="Barry K."/>
            <person name="Bills G."/>
            <person name="Bluhm B."/>
            <person name="Cannon C."/>
            <person name="Castanera R."/>
            <person name="Culley D."/>
            <person name="Daum C."/>
            <person name="Ezra D."/>
            <person name="Gonzalez J."/>
            <person name="Henrissat B."/>
            <person name="Kuo A."/>
            <person name="Liang C."/>
            <person name="Lipzen A."/>
            <person name="Lutzoni F."/>
            <person name="Magnuson J."/>
            <person name="Mondo S."/>
            <person name="Nolan M."/>
            <person name="Ohm R."/>
            <person name="Pangilinan J."/>
            <person name="Park H.-J."/>
            <person name="Ramirez L."/>
            <person name="Alfaro M."/>
            <person name="Sun H."/>
            <person name="Tritt A."/>
            <person name="Yoshinaga Y."/>
            <person name="Zwiers L.-H."/>
            <person name="Turgeon B."/>
            <person name="Goodwin S."/>
            <person name="Spatafora J."/>
            <person name="Crous P."/>
            <person name="Grigoriev I."/>
        </authorList>
    </citation>
    <scope>NUCLEOTIDE SEQUENCE</scope>
    <source>
        <strain evidence="11">CBS 113818</strain>
    </source>
</reference>
<dbReference type="GO" id="GO:0004571">
    <property type="term" value="F:mannosyl-oligosaccharide 1,2-alpha-mannosidase activity"/>
    <property type="evidence" value="ECO:0007669"/>
    <property type="project" value="InterPro"/>
</dbReference>
<feature type="active site" description="Proton donor" evidence="6">
    <location>
        <position position="459"/>
    </location>
</feature>
<keyword evidence="10" id="KW-0472">Membrane</keyword>
<name>A0A6A6ZUG7_9PLEO</name>
<dbReference type="GO" id="GO:0016020">
    <property type="term" value="C:membrane"/>
    <property type="evidence" value="ECO:0007669"/>
    <property type="project" value="InterPro"/>
</dbReference>
<organism evidence="11 12">
    <name type="scientific">Ophiobolus disseminans</name>
    <dbReference type="NCBI Taxonomy" id="1469910"/>
    <lineage>
        <taxon>Eukaryota</taxon>
        <taxon>Fungi</taxon>
        <taxon>Dikarya</taxon>
        <taxon>Ascomycota</taxon>
        <taxon>Pezizomycotina</taxon>
        <taxon>Dothideomycetes</taxon>
        <taxon>Pleosporomycetidae</taxon>
        <taxon>Pleosporales</taxon>
        <taxon>Pleosporineae</taxon>
        <taxon>Phaeosphaeriaceae</taxon>
        <taxon>Ophiobolus</taxon>
    </lineage>
</organism>
<keyword evidence="9 11" id="KW-0326">Glycosidase</keyword>
<evidence type="ECO:0000313" key="11">
    <source>
        <dbReference type="EMBL" id="KAF2824456.1"/>
    </source>
</evidence>
<dbReference type="Proteomes" id="UP000799424">
    <property type="component" value="Unassembled WGS sequence"/>
</dbReference>
<feature type="active site" description="Proton donor" evidence="6">
    <location>
        <position position="203"/>
    </location>
</feature>
<dbReference type="InterPro" id="IPR050749">
    <property type="entry name" value="Glycosyl_Hydrolase_47"/>
</dbReference>
<dbReference type="OrthoDB" id="8118055at2759"/>
<dbReference type="GO" id="GO:0036503">
    <property type="term" value="P:ERAD pathway"/>
    <property type="evidence" value="ECO:0007669"/>
    <property type="project" value="UniProtKB-ARBA"/>
</dbReference>
<sequence>MLSTRKFSSKRPYQRLLRQLRRRSIWLLSAFLTCSIYYLWSTQPLDPLAVSFRYHEIYMNQRASQTVLHSKQSYDWRNAPFVNKVESYISIPTGVPRELPQVQFKFKSETAAQRYERESRKLAVRNEFQRTWESYRNFSWAPDELRPTSGHGVNTFGGWGATLVDSLDTLWIMGFKEYFHEAVQAVAAIDFGQSDMQTVSVFETTIRYLGGLLSAYDLSHEPVLLYKAIQVGEMLYRAFDTTNNTPLSALHIEIAKKTDREEFSAERNICFACFGSLSMEFTRLAQLTSDSKYYDAVAKLSLMMERSQNSTKIPGLWPTHVNSAMEIFNESGSFSIGALADSTYEYLPKMHALLGGLDPVYEKLHKDAAAMIDRHMLFRPMIPDEALGEDLLYCGDVSSYDGELVQLVPDMQHLTCFIGGMFGLAGRFFEDDHQVDLGAKLTKGCIFAYEAMPSGIMPESFTVMPCQSRTACSWNETAWEDLKTGLCGINGELGSPDFGKIEPNEECHMVPGFSYIRDKRYLLRPEAIESVFIMYRITGDRVYLDYAWNMFTSIVTATRTKHANGQLRDVTLATPTRPGVKGGPTREDNIEDKMESFWTAETLKYFYLIFSRPDMISLDDWVFNTEAHPFRRPKASNAQDLQ</sequence>
<feature type="binding site" evidence="7">
    <location>
        <position position="625"/>
    </location>
    <ligand>
        <name>Ca(2+)</name>
        <dbReference type="ChEBI" id="CHEBI:29108"/>
    </ligand>
</feature>
<evidence type="ECO:0000256" key="5">
    <source>
        <dbReference type="ARBA" id="ARBA00023157"/>
    </source>
</evidence>
<keyword evidence="12" id="KW-1185">Reference proteome</keyword>
<keyword evidence="7" id="KW-0106">Calcium</keyword>
<evidence type="ECO:0000256" key="9">
    <source>
        <dbReference type="RuleBase" id="RU361193"/>
    </source>
</evidence>
<keyword evidence="10" id="KW-1133">Transmembrane helix</keyword>
<evidence type="ECO:0000256" key="1">
    <source>
        <dbReference type="ARBA" id="ARBA00001913"/>
    </source>
</evidence>
<dbReference type="InterPro" id="IPR036026">
    <property type="entry name" value="Seven-hairpin_glycosidases"/>
</dbReference>
<comment type="similarity">
    <text evidence="3 9">Belongs to the glycosyl hydrolase 47 family.</text>
</comment>
<dbReference type="FunFam" id="1.50.10.10:FF:000037">
    <property type="entry name" value="alpha-1,2-Mannosidase"/>
    <property type="match status" value="1"/>
</dbReference>
<evidence type="ECO:0000256" key="7">
    <source>
        <dbReference type="PIRSR" id="PIRSR601382-2"/>
    </source>
</evidence>
<proteinExistence type="inferred from homology"/>
<evidence type="ECO:0000256" key="2">
    <source>
        <dbReference type="ARBA" id="ARBA00004922"/>
    </source>
</evidence>
<keyword evidence="10" id="KW-0812">Transmembrane</keyword>
<dbReference type="Pfam" id="PF01532">
    <property type="entry name" value="Glyco_hydro_47"/>
    <property type="match status" value="1"/>
</dbReference>
<feature type="active site" evidence="6">
    <location>
        <position position="526"/>
    </location>
</feature>
<evidence type="ECO:0000256" key="6">
    <source>
        <dbReference type="PIRSR" id="PIRSR601382-1"/>
    </source>
</evidence>
<feature type="active site" evidence="6">
    <location>
        <position position="341"/>
    </location>
</feature>
<dbReference type="Gene3D" id="1.50.10.10">
    <property type="match status" value="1"/>
</dbReference>
<keyword evidence="4 9" id="KW-0378">Hydrolase</keyword>
<evidence type="ECO:0000256" key="8">
    <source>
        <dbReference type="PIRSR" id="PIRSR601382-3"/>
    </source>
</evidence>
<dbReference type="UniPathway" id="UPA00378"/>
<dbReference type="EC" id="3.2.1.-" evidence="9"/>
<dbReference type="InterPro" id="IPR001382">
    <property type="entry name" value="Glyco_hydro_47"/>
</dbReference>
<evidence type="ECO:0000256" key="10">
    <source>
        <dbReference type="SAM" id="Phobius"/>
    </source>
</evidence>
<keyword evidence="5 8" id="KW-1015">Disulfide bond</keyword>
<evidence type="ECO:0000256" key="4">
    <source>
        <dbReference type="ARBA" id="ARBA00022801"/>
    </source>
</evidence>
<feature type="transmembrane region" description="Helical" evidence="10">
    <location>
        <begin position="20"/>
        <end position="40"/>
    </location>
</feature>
<dbReference type="GO" id="GO:0005509">
    <property type="term" value="F:calcium ion binding"/>
    <property type="evidence" value="ECO:0007669"/>
    <property type="project" value="InterPro"/>
</dbReference>
<dbReference type="GO" id="GO:0005783">
    <property type="term" value="C:endoplasmic reticulum"/>
    <property type="evidence" value="ECO:0007669"/>
    <property type="project" value="TreeGrafter"/>
</dbReference>
<protein>
    <recommendedName>
        <fullName evidence="9">alpha-1,2-Mannosidase</fullName>
        <ecNumber evidence="9">3.2.1.-</ecNumber>
    </recommendedName>
</protein>
<evidence type="ECO:0000256" key="3">
    <source>
        <dbReference type="ARBA" id="ARBA00007658"/>
    </source>
</evidence>